<evidence type="ECO:0000256" key="4">
    <source>
        <dbReference type="ARBA" id="ARBA00022741"/>
    </source>
</evidence>
<gene>
    <name evidence="9" type="primary">bioD</name>
    <name evidence="9" type="ORF">ACFSTF_09245</name>
</gene>
<evidence type="ECO:0000256" key="2">
    <source>
        <dbReference type="ARBA" id="ARBA00022598"/>
    </source>
</evidence>
<dbReference type="GO" id="GO:0004141">
    <property type="term" value="F:dethiobiotin synthase activity"/>
    <property type="evidence" value="ECO:0007669"/>
    <property type="project" value="UniProtKB-EC"/>
</dbReference>
<evidence type="ECO:0000313" key="9">
    <source>
        <dbReference type="EMBL" id="MFD2617486.1"/>
    </source>
</evidence>
<dbReference type="CDD" id="cd03109">
    <property type="entry name" value="DTBS"/>
    <property type="match status" value="1"/>
</dbReference>
<comment type="catalytic activity">
    <reaction evidence="8">
        <text>(7R,8S)-8-amino-7-(carboxyamino)nonanoate + ATP = (4R,5S)-dethiobiotin + ADP + phosphate + H(+)</text>
        <dbReference type="Rhea" id="RHEA:63684"/>
        <dbReference type="ChEBI" id="CHEBI:15378"/>
        <dbReference type="ChEBI" id="CHEBI:30616"/>
        <dbReference type="ChEBI" id="CHEBI:43474"/>
        <dbReference type="ChEBI" id="CHEBI:149470"/>
        <dbReference type="ChEBI" id="CHEBI:149473"/>
        <dbReference type="ChEBI" id="CHEBI:456216"/>
    </reaction>
</comment>
<sequence length="87" mass="9444">MSGAYFITGTGTDIGKTVATSVLYLSLQAIGKTVTILKPFQTGLIEETNTYPDVSWYEQELGVKEPGFHMLPPETSPHLAVKLTGQQ</sequence>
<evidence type="ECO:0000313" key="10">
    <source>
        <dbReference type="Proteomes" id="UP001597458"/>
    </source>
</evidence>
<evidence type="ECO:0000256" key="1">
    <source>
        <dbReference type="ARBA" id="ARBA00022490"/>
    </source>
</evidence>
<dbReference type="Proteomes" id="UP001597458">
    <property type="component" value="Unassembled WGS sequence"/>
</dbReference>
<evidence type="ECO:0000256" key="5">
    <source>
        <dbReference type="ARBA" id="ARBA00022756"/>
    </source>
</evidence>
<proteinExistence type="predicted"/>
<dbReference type="Gene3D" id="3.40.50.300">
    <property type="entry name" value="P-loop containing nucleotide triphosphate hydrolases"/>
    <property type="match status" value="1"/>
</dbReference>
<evidence type="ECO:0000256" key="7">
    <source>
        <dbReference type="ARBA" id="ARBA00022842"/>
    </source>
</evidence>
<keyword evidence="6" id="KW-0067">ATP-binding</keyword>
<comment type="caution">
    <text evidence="9">The sequence shown here is derived from an EMBL/GenBank/DDBJ whole genome shotgun (WGS) entry which is preliminary data.</text>
</comment>
<dbReference type="InterPro" id="IPR004472">
    <property type="entry name" value="DTB_synth_BioD"/>
</dbReference>
<keyword evidence="7" id="KW-0460">Magnesium</keyword>
<organism evidence="9 10">
    <name type="scientific">Terrilactibacillus laevilacticus</name>
    <dbReference type="NCBI Taxonomy" id="1380157"/>
    <lineage>
        <taxon>Bacteria</taxon>
        <taxon>Bacillati</taxon>
        <taxon>Bacillota</taxon>
        <taxon>Bacilli</taxon>
        <taxon>Bacillales</taxon>
        <taxon>Bacillaceae</taxon>
        <taxon>Terrilactibacillus</taxon>
    </lineage>
</organism>
<dbReference type="PANTHER" id="PTHR43210:SF2">
    <property type="entry name" value="ATP-DEPENDENT DETHIOBIOTIN SYNTHETASE BIOD 2"/>
    <property type="match status" value="1"/>
</dbReference>
<dbReference type="InterPro" id="IPR027417">
    <property type="entry name" value="P-loop_NTPase"/>
</dbReference>
<dbReference type="EMBL" id="JBHUMR010000012">
    <property type="protein sequence ID" value="MFD2617486.1"/>
    <property type="molecule type" value="Genomic_DNA"/>
</dbReference>
<evidence type="ECO:0000256" key="3">
    <source>
        <dbReference type="ARBA" id="ARBA00022723"/>
    </source>
</evidence>
<keyword evidence="1" id="KW-0963">Cytoplasm</keyword>
<keyword evidence="10" id="KW-1185">Reference proteome</keyword>
<dbReference type="RefSeq" id="WP_141191211.1">
    <property type="nucleotide sequence ID" value="NZ_JBHUMR010000012.1"/>
</dbReference>
<name>A0ABW5PRI6_9BACI</name>
<reference evidence="10" key="1">
    <citation type="journal article" date="2019" name="Int. J. Syst. Evol. Microbiol.">
        <title>The Global Catalogue of Microorganisms (GCM) 10K type strain sequencing project: providing services to taxonomists for standard genome sequencing and annotation.</title>
        <authorList>
            <consortium name="The Broad Institute Genomics Platform"/>
            <consortium name="The Broad Institute Genome Sequencing Center for Infectious Disease"/>
            <person name="Wu L."/>
            <person name="Ma J."/>
        </authorList>
    </citation>
    <scope>NUCLEOTIDE SEQUENCE [LARGE SCALE GENOMIC DNA]</scope>
    <source>
        <strain evidence="10">TISTR 2241</strain>
    </source>
</reference>
<dbReference type="EC" id="6.3.3.3" evidence="9"/>
<accession>A0ABW5PRI6</accession>
<dbReference type="PANTHER" id="PTHR43210">
    <property type="entry name" value="DETHIOBIOTIN SYNTHETASE"/>
    <property type="match status" value="1"/>
</dbReference>
<protein>
    <submittedName>
        <fullName evidence="9">ATP-dependent dethiobiotin synthetase BioD</fullName>
        <ecNumber evidence="9">6.3.3.3</ecNumber>
    </submittedName>
</protein>
<evidence type="ECO:0000256" key="6">
    <source>
        <dbReference type="ARBA" id="ARBA00022840"/>
    </source>
</evidence>
<keyword evidence="4" id="KW-0547">Nucleotide-binding</keyword>
<evidence type="ECO:0000256" key="8">
    <source>
        <dbReference type="ARBA" id="ARBA00047386"/>
    </source>
</evidence>
<dbReference type="Pfam" id="PF13500">
    <property type="entry name" value="AAA_26"/>
    <property type="match status" value="1"/>
</dbReference>
<dbReference type="SUPFAM" id="SSF52540">
    <property type="entry name" value="P-loop containing nucleoside triphosphate hydrolases"/>
    <property type="match status" value="1"/>
</dbReference>
<keyword evidence="2 9" id="KW-0436">Ligase</keyword>
<keyword evidence="3" id="KW-0479">Metal-binding</keyword>
<keyword evidence="5" id="KW-0093">Biotin biosynthesis</keyword>